<dbReference type="PANTHER" id="PTHR35175:SF2">
    <property type="entry name" value="DUF1289 DOMAIN-CONTAINING PROTEIN"/>
    <property type="match status" value="1"/>
</dbReference>
<gene>
    <name evidence="1" type="ORF">ABNW52_14300</name>
</gene>
<dbReference type="InterPro" id="IPR010710">
    <property type="entry name" value="DUF1289"/>
</dbReference>
<keyword evidence="2" id="KW-1185">Reference proteome</keyword>
<name>A0ABV1M6Z2_9NEIS</name>
<dbReference type="EMBL" id="JBEFLD010000007">
    <property type="protein sequence ID" value="MEQ6291786.1"/>
    <property type="molecule type" value="Genomic_DNA"/>
</dbReference>
<comment type="caution">
    <text evidence="1">The sequence shown here is derived from an EMBL/GenBank/DDBJ whole genome shotgun (WGS) entry which is preliminary data.</text>
</comment>
<sequence>MQQQAETPCIGVCSTAIGDDVCQGCARTFAEISFWYELDAAAKARVWAVLPRRRVWQALAKVAGGHLQISDGVAGEQALLQLADGRLLQMALPQQQAGERYVPLQLGGQQLSLTVSDADWPQRLQQFLSLPLAG</sequence>
<proteinExistence type="predicted"/>
<dbReference type="RefSeq" id="WP_349589116.1">
    <property type="nucleotide sequence ID" value="NZ_JBEFLD010000007.1"/>
</dbReference>
<evidence type="ECO:0000313" key="2">
    <source>
        <dbReference type="Proteomes" id="UP001433638"/>
    </source>
</evidence>
<accession>A0ABV1M6Z2</accession>
<evidence type="ECO:0000313" key="1">
    <source>
        <dbReference type="EMBL" id="MEQ6291786.1"/>
    </source>
</evidence>
<dbReference type="Pfam" id="PF06945">
    <property type="entry name" value="DUF1289"/>
    <property type="match status" value="1"/>
</dbReference>
<dbReference type="Proteomes" id="UP001433638">
    <property type="component" value="Unassembled WGS sequence"/>
</dbReference>
<organism evidence="1 2">
    <name type="scientific">Vogesella oryzagri</name>
    <dbReference type="NCBI Taxonomy" id="3160864"/>
    <lineage>
        <taxon>Bacteria</taxon>
        <taxon>Pseudomonadati</taxon>
        <taxon>Pseudomonadota</taxon>
        <taxon>Betaproteobacteria</taxon>
        <taxon>Neisseriales</taxon>
        <taxon>Chromobacteriaceae</taxon>
        <taxon>Vogesella</taxon>
    </lineage>
</organism>
<dbReference type="PANTHER" id="PTHR35175">
    <property type="entry name" value="DUF1289 DOMAIN-CONTAINING PROTEIN"/>
    <property type="match status" value="1"/>
</dbReference>
<reference evidence="1" key="1">
    <citation type="submission" date="2024-06" db="EMBL/GenBank/DDBJ databases">
        <title>Genome sequence of Vogesella sp. MAHUQ-64.</title>
        <authorList>
            <person name="Huq M.A."/>
        </authorList>
    </citation>
    <scope>NUCLEOTIDE SEQUENCE</scope>
    <source>
        <strain evidence="1">MAHUQ-64</strain>
    </source>
</reference>
<protein>
    <submittedName>
        <fullName evidence="1">DUF1289 domain-containing protein</fullName>
    </submittedName>
</protein>